<dbReference type="AlphaFoldDB" id="A0AAU8K8E1"/>
<dbReference type="KEGG" id="kcm:ABWK59_35665"/>
<evidence type="ECO:0000313" key="1">
    <source>
        <dbReference type="EMBL" id="XCM84299.1"/>
    </source>
</evidence>
<dbReference type="RefSeq" id="WP_354645234.1">
    <property type="nucleotide sequence ID" value="NZ_CP159873.1"/>
</dbReference>
<name>A0AAU8K8E1_9ACTN</name>
<proteinExistence type="predicted"/>
<geneLocation type="plasmid" evidence="1">
    <name>punmamed1</name>
</geneLocation>
<organism evidence="1">
    <name type="scientific">Kitasatospora camelliae</name>
    <dbReference type="NCBI Taxonomy" id="3156397"/>
    <lineage>
        <taxon>Bacteria</taxon>
        <taxon>Bacillati</taxon>
        <taxon>Actinomycetota</taxon>
        <taxon>Actinomycetes</taxon>
        <taxon>Kitasatosporales</taxon>
        <taxon>Streptomycetaceae</taxon>
        <taxon>Kitasatospora</taxon>
    </lineage>
</organism>
<keyword evidence="1" id="KW-0614">Plasmid</keyword>
<protein>
    <submittedName>
        <fullName evidence="1">Uncharacterized protein</fullName>
    </submittedName>
</protein>
<accession>A0AAU8K8E1</accession>
<reference evidence="1" key="1">
    <citation type="submission" date="2024-06" db="EMBL/GenBank/DDBJ databases">
        <title>The genome sequences of Kitasatospora sp. strain HUAS MG31.</title>
        <authorList>
            <person name="Mo P."/>
        </authorList>
    </citation>
    <scope>NUCLEOTIDE SEQUENCE</scope>
    <source>
        <strain evidence="1">HUAS MG31</strain>
        <plasmid evidence="1">punmamed1</plasmid>
    </source>
</reference>
<dbReference type="EMBL" id="CP159873">
    <property type="protein sequence ID" value="XCM84299.1"/>
    <property type="molecule type" value="Genomic_DNA"/>
</dbReference>
<sequence>MPQRGSRDCCWYHGGDWHQVNRLAIEALAAGEAAGVSAEDMAGFVDDYAKEAGADRWQRAALHSVFFLPFAI</sequence>
<gene>
    <name evidence="1" type="ORF">ABWK59_35665</name>
</gene>